<dbReference type="InParanoid" id="K3W806"/>
<dbReference type="PANTHER" id="PTHR35796">
    <property type="entry name" value="HYPOTHETICAL CYTOSOLIC PROTEIN"/>
    <property type="match status" value="1"/>
</dbReference>
<dbReference type="EnsemblProtists" id="PYU1_T001097">
    <property type="protein sequence ID" value="PYU1_T001097"/>
    <property type="gene ID" value="PYU1_G001097"/>
</dbReference>
<protein>
    <submittedName>
        <fullName evidence="2">Uncharacterized protein</fullName>
    </submittedName>
</protein>
<reference evidence="3" key="2">
    <citation type="submission" date="2010-04" db="EMBL/GenBank/DDBJ databases">
        <authorList>
            <person name="Buell R."/>
            <person name="Hamilton J."/>
            <person name="Hostetler J."/>
        </authorList>
    </citation>
    <scope>NUCLEOTIDE SEQUENCE [LARGE SCALE GENOMIC DNA]</scope>
    <source>
        <strain evidence="3">DAOM:BR144</strain>
    </source>
</reference>
<organism evidence="2 3">
    <name type="scientific">Globisporangium ultimum (strain ATCC 200006 / CBS 805.95 / DAOM BR144)</name>
    <name type="common">Pythium ultimum</name>
    <dbReference type="NCBI Taxonomy" id="431595"/>
    <lineage>
        <taxon>Eukaryota</taxon>
        <taxon>Sar</taxon>
        <taxon>Stramenopiles</taxon>
        <taxon>Oomycota</taxon>
        <taxon>Peronosporomycetes</taxon>
        <taxon>Pythiales</taxon>
        <taxon>Pythiaceae</taxon>
        <taxon>Globisporangium</taxon>
    </lineage>
</organism>
<feature type="region of interest" description="Disordered" evidence="1">
    <location>
        <begin position="80"/>
        <end position="101"/>
    </location>
</feature>
<name>K3W806_GLOUD</name>
<dbReference type="Proteomes" id="UP000019132">
    <property type="component" value="Unassembled WGS sequence"/>
</dbReference>
<evidence type="ECO:0000313" key="3">
    <source>
        <dbReference type="Proteomes" id="UP000019132"/>
    </source>
</evidence>
<feature type="compositionally biased region" description="Polar residues" evidence="1">
    <location>
        <begin position="165"/>
        <end position="174"/>
    </location>
</feature>
<accession>K3W806</accession>
<dbReference type="PANTHER" id="PTHR35796:SF3">
    <property type="entry name" value="BHLH DOMAIN-CONTAINING PROTEIN"/>
    <property type="match status" value="1"/>
</dbReference>
<proteinExistence type="predicted"/>
<feature type="region of interest" description="Disordered" evidence="1">
    <location>
        <begin position="1"/>
        <end position="33"/>
    </location>
</feature>
<dbReference type="VEuPathDB" id="FungiDB:PYU1_G001097"/>
<dbReference type="AlphaFoldDB" id="K3W806"/>
<feature type="region of interest" description="Disordered" evidence="1">
    <location>
        <begin position="165"/>
        <end position="185"/>
    </location>
</feature>
<dbReference type="STRING" id="431595.K3W806"/>
<evidence type="ECO:0000256" key="1">
    <source>
        <dbReference type="SAM" id="MobiDB-lite"/>
    </source>
</evidence>
<reference evidence="3" key="1">
    <citation type="journal article" date="2010" name="Genome Biol.">
        <title>Genome sequence of the necrotrophic plant pathogen Pythium ultimum reveals original pathogenicity mechanisms and effector repertoire.</title>
        <authorList>
            <person name="Levesque C.A."/>
            <person name="Brouwer H."/>
            <person name="Cano L."/>
            <person name="Hamilton J.P."/>
            <person name="Holt C."/>
            <person name="Huitema E."/>
            <person name="Raffaele S."/>
            <person name="Robideau G.P."/>
            <person name="Thines M."/>
            <person name="Win J."/>
            <person name="Zerillo M.M."/>
            <person name="Beakes G.W."/>
            <person name="Boore J.L."/>
            <person name="Busam D."/>
            <person name="Dumas B."/>
            <person name="Ferriera S."/>
            <person name="Fuerstenberg S.I."/>
            <person name="Gachon C.M."/>
            <person name="Gaulin E."/>
            <person name="Govers F."/>
            <person name="Grenville-Briggs L."/>
            <person name="Horner N."/>
            <person name="Hostetler J."/>
            <person name="Jiang R.H."/>
            <person name="Johnson J."/>
            <person name="Krajaejun T."/>
            <person name="Lin H."/>
            <person name="Meijer H.J."/>
            <person name="Moore B."/>
            <person name="Morris P."/>
            <person name="Phuntmart V."/>
            <person name="Puiu D."/>
            <person name="Shetty J."/>
            <person name="Stajich J.E."/>
            <person name="Tripathy S."/>
            <person name="Wawra S."/>
            <person name="van West P."/>
            <person name="Whitty B.R."/>
            <person name="Coutinho P.M."/>
            <person name="Henrissat B."/>
            <person name="Martin F."/>
            <person name="Thomas P.D."/>
            <person name="Tyler B.M."/>
            <person name="De Vries R.P."/>
            <person name="Kamoun S."/>
            <person name="Yandell M."/>
            <person name="Tisserat N."/>
            <person name="Buell C.R."/>
        </authorList>
    </citation>
    <scope>NUCLEOTIDE SEQUENCE</scope>
    <source>
        <strain evidence="3">DAOM:BR144</strain>
    </source>
</reference>
<dbReference type="EMBL" id="GL376620">
    <property type="status" value="NOT_ANNOTATED_CDS"/>
    <property type="molecule type" value="Genomic_DNA"/>
</dbReference>
<dbReference type="HOGENOM" id="CLU_1087680_0_0_1"/>
<sequence length="256" mass="28711">MDEKSFVDASGEFAKRTANGNGDDNEDGGSWGSEAEDLILTDALRFFDVYGIASDHLVVKEDTLTPGEAGAGVLVKVPKTKSRQPVTKNPRQQEKCVATQPKTDATSVETVVNDVKNNASRTSVKQAIKPVRKRVYRREKLLYLRGQMIEMENLLARLQKNDLNVSSINPASSTDKLEAETSKKERRSNFSIGSVWERTAERQFKERERSERENRKLKALLEGQIKLLRSFKSMLIEEADIDGSKVTACINKFARS</sequence>
<evidence type="ECO:0000313" key="2">
    <source>
        <dbReference type="EnsemblProtists" id="PYU1_T001097"/>
    </source>
</evidence>
<reference evidence="2" key="3">
    <citation type="submission" date="2015-02" db="UniProtKB">
        <authorList>
            <consortium name="EnsemblProtists"/>
        </authorList>
    </citation>
    <scope>IDENTIFICATION</scope>
    <source>
        <strain evidence="2">DAOM BR144</strain>
    </source>
</reference>
<keyword evidence="3" id="KW-1185">Reference proteome</keyword>